<reference evidence="3 4" key="2">
    <citation type="submission" date="2018-11" db="EMBL/GenBank/DDBJ databases">
        <title>Genomic Encyclopedia of Type Strains, Phase IV (KMG-IV): sequencing the most valuable type-strain genomes for metagenomic binning, comparative biology and taxonomic classification.</title>
        <authorList>
            <person name="Goeker M."/>
        </authorList>
    </citation>
    <scope>NUCLEOTIDE SEQUENCE [LARGE SCALE GENOMIC DNA]</scope>
    <source>
        <strain evidence="3 4">DSM 27783</strain>
    </source>
</reference>
<gene>
    <name evidence="2" type="ORF">C6V80_06355</name>
    <name evidence="3" type="ORF">EDC58_0153</name>
</gene>
<keyword evidence="1" id="KW-0812">Transmembrane</keyword>
<evidence type="ECO:0000313" key="2">
    <source>
        <dbReference type="EMBL" id="QCI28597.1"/>
    </source>
</evidence>
<dbReference type="AlphaFoldDB" id="A0AAJ4RDP8"/>
<evidence type="ECO:0000313" key="4">
    <source>
        <dbReference type="Proteomes" id="UP000272781"/>
    </source>
</evidence>
<dbReference type="EMBL" id="RJVK01000001">
    <property type="protein sequence ID" value="ROR40674.1"/>
    <property type="molecule type" value="Genomic_DNA"/>
</dbReference>
<keyword evidence="1" id="KW-0472">Membrane</keyword>
<dbReference type="RefSeq" id="WP_123351589.1">
    <property type="nucleotide sequence ID" value="NZ_CP027432.2"/>
</dbReference>
<dbReference type="Proteomes" id="UP000298805">
    <property type="component" value="Chromosome"/>
</dbReference>
<dbReference type="EMBL" id="CP027432">
    <property type="protein sequence ID" value="QCI28597.1"/>
    <property type="molecule type" value="Genomic_DNA"/>
</dbReference>
<feature type="transmembrane region" description="Helical" evidence="1">
    <location>
        <begin position="66"/>
        <end position="90"/>
    </location>
</feature>
<organism evidence="3 4">
    <name type="scientific">Caminibacter pacificus</name>
    <dbReference type="NCBI Taxonomy" id="1424653"/>
    <lineage>
        <taxon>Bacteria</taxon>
        <taxon>Pseudomonadati</taxon>
        <taxon>Campylobacterota</taxon>
        <taxon>Epsilonproteobacteria</taxon>
        <taxon>Nautiliales</taxon>
        <taxon>Nautiliaceae</taxon>
        <taxon>Caminibacter</taxon>
    </lineage>
</organism>
<reference evidence="2" key="3">
    <citation type="submission" date="2019-06" db="EMBL/GenBank/DDBJ databases">
        <title>A comparative analysis of the Nautiliaceae.</title>
        <authorList>
            <person name="Grosche A."/>
            <person name="Smedile F."/>
            <person name="Vetriani C."/>
        </authorList>
    </citation>
    <scope>NUCLEOTIDE SEQUENCE</scope>
    <source>
        <strain evidence="2">TB6</strain>
    </source>
</reference>
<proteinExistence type="predicted"/>
<feature type="transmembrane region" description="Helical" evidence="1">
    <location>
        <begin position="122"/>
        <end position="142"/>
    </location>
</feature>
<feature type="transmembrane region" description="Helical" evidence="1">
    <location>
        <begin position="96"/>
        <end position="115"/>
    </location>
</feature>
<evidence type="ECO:0000256" key="1">
    <source>
        <dbReference type="SAM" id="Phobius"/>
    </source>
</evidence>
<name>A0AAJ4RDP8_9BACT</name>
<accession>A0AAJ4RDP8</accession>
<feature type="transmembrane region" description="Helical" evidence="1">
    <location>
        <begin position="32"/>
        <end position="54"/>
    </location>
</feature>
<keyword evidence="5" id="KW-1185">Reference proteome</keyword>
<sequence>MKKSIFLIPAFLFAKDDTLTILYKFYLLMEKFLFLKTFWIVYGIVFALLFLFGRYNRLSAVFFLKLLFYTLVLLSIYLSMQFYLFIFNIIPDIPGYIYMLIIFLPLLISGIVLYFKRNNKTIIATAISFFLFLGGFVLYGEIENVKMLFLYVIILTALGLMVGASFYFVYLLKDLRWFKK</sequence>
<evidence type="ECO:0000313" key="5">
    <source>
        <dbReference type="Proteomes" id="UP000298805"/>
    </source>
</evidence>
<protein>
    <submittedName>
        <fullName evidence="3">Uncharacterized protein</fullName>
    </submittedName>
</protein>
<evidence type="ECO:0000313" key="3">
    <source>
        <dbReference type="EMBL" id="ROR40674.1"/>
    </source>
</evidence>
<keyword evidence="1" id="KW-1133">Transmembrane helix</keyword>
<reference evidence="5" key="1">
    <citation type="submission" date="2018-03" db="EMBL/GenBank/DDBJ databases">
        <title>A comparative analysis of the Nautiliaceae.</title>
        <authorList>
            <person name="Grosche A."/>
            <person name="Smedile F."/>
            <person name="Vetriani C."/>
        </authorList>
    </citation>
    <scope>NUCLEOTIDE SEQUENCE [LARGE SCALE GENOMIC DNA]</scope>
    <source>
        <strain evidence="5">TB6</strain>
    </source>
</reference>
<dbReference type="Proteomes" id="UP000272781">
    <property type="component" value="Unassembled WGS sequence"/>
</dbReference>
<feature type="transmembrane region" description="Helical" evidence="1">
    <location>
        <begin position="148"/>
        <end position="172"/>
    </location>
</feature>